<gene>
    <name evidence="3" type="ORF">SAMN04490248_1323</name>
</gene>
<sequence>MIVQRFLTLSHATLLSVLVIIGVCMILAGKAPAQSGPPALGAELSPEVYLSVPSAPPLARGDYLAAPPRVSLRQFTPQPGNQGSQGSCVGWATAYAARTVLEASGREIAARDRINALTLSPSYVYNQIKLDGCSPGGSYVRDALDLMSRQGVLTLSDFPYRNDSCDRLPSAAERQAAATHRIADYNRLWGQNARNRHVATRRAIAQGHPVVIGMVATATLLQDMNGRAEFTPTARERDALLGGDSSCANCPLQGGHAVTVVGYDDNRNGGSFEIINSWGTDWGEDGYFWMSYDTFNLFTYEGYEVLPVPPPPPPREIDMTGAMRVLHMTRGALAARPAPNGGRYLLSGPLASGTRFRVEARSGQPGYIHVIGGDATGDYVTLFPRGNAVSPAVARGNTMLLPGPTEAHFTRLNQTVGTDYYIVLFSTEPIETEVLAGAMRGGSGGPRDRLRAVLGDRLVPAQDVTLREDGTIGFEATSGAADVVALIVEIDHIAPPPDSIDRAGPELVLSAPALEAFDAAIDPDMPRRVASRALTLRGQAQDENAIRRLSVPGARSVRFSSRGPFEATVELPDGPGPHAVRILAEDDRGNRSETEFRFELKP</sequence>
<reference evidence="3 4" key="1">
    <citation type="submission" date="2016-10" db="EMBL/GenBank/DDBJ databases">
        <authorList>
            <person name="de Groot N.N."/>
        </authorList>
    </citation>
    <scope>NUCLEOTIDE SEQUENCE [LARGE SCALE GENOMIC DNA]</scope>
    <source>
        <strain evidence="3 4">DSM 27842</strain>
    </source>
</reference>
<feature type="domain" description="Peptidase C1A papain C-terminal" evidence="2">
    <location>
        <begin position="66"/>
        <end position="308"/>
    </location>
</feature>
<proteinExistence type="inferred from homology"/>
<keyword evidence="3" id="KW-0645">Protease</keyword>
<dbReference type="InterPro" id="IPR038765">
    <property type="entry name" value="Papain-like_cys_pep_sf"/>
</dbReference>
<dbReference type="Proteomes" id="UP000198893">
    <property type="component" value="Unassembled WGS sequence"/>
</dbReference>
<dbReference type="AlphaFoldDB" id="A0A1H8VPM2"/>
<organism evidence="3 4">
    <name type="scientific">Salinihabitans flavidus</name>
    <dbReference type="NCBI Taxonomy" id="569882"/>
    <lineage>
        <taxon>Bacteria</taxon>
        <taxon>Pseudomonadati</taxon>
        <taxon>Pseudomonadota</taxon>
        <taxon>Alphaproteobacteria</taxon>
        <taxon>Rhodobacterales</taxon>
        <taxon>Roseobacteraceae</taxon>
        <taxon>Salinihabitans</taxon>
    </lineage>
</organism>
<dbReference type="Pfam" id="PF14326">
    <property type="entry name" value="DUF4384"/>
    <property type="match status" value="1"/>
</dbReference>
<dbReference type="InterPro" id="IPR025660">
    <property type="entry name" value="Pept_his_AS"/>
</dbReference>
<evidence type="ECO:0000256" key="1">
    <source>
        <dbReference type="ARBA" id="ARBA00008455"/>
    </source>
</evidence>
<name>A0A1H8VPM2_9RHOB</name>
<evidence type="ECO:0000259" key="2">
    <source>
        <dbReference type="SMART" id="SM00645"/>
    </source>
</evidence>
<evidence type="ECO:0000313" key="4">
    <source>
        <dbReference type="Proteomes" id="UP000198893"/>
    </source>
</evidence>
<keyword evidence="3" id="KW-0378">Hydrolase</keyword>
<dbReference type="PROSITE" id="PS00639">
    <property type="entry name" value="THIOL_PROTEASE_HIS"/>
    <property type="match status" value="1"/>
</dbReference>
<protein>
    <submittedName>
        <fullName evidence="3">Cysteine protease, C1A family</fullName>
    </submittedName>
</protein>
<dbReference type="OrthoDB" id="1491023at2"/>
<comment type="similarity">
    <text evidence="1">Belongs to the peptidase C1 family.</text>
</comment>
<dbReference type="PANTHER" id="PTHR12411">
    <property type="entry name" value="CYSTEINE PROTEASE FAMILY C1-RELATED"/>
    <property type="match status" value="1"/>
</dbReference>
<dbReference type="GO" id="GO:0006508">
    <property type="term" value="P:proteolysis"/>
    <property type="evidence" value="ECO:0007669"/>
    <property type="project" value="UniProtKB-KW"/>
</dbReference>
<dbReference type="InterPro" id="IPR013128">
    <property type="entry name" value="Peptidase_C1A"/>
</dbReference>
<dbReference type="SMART" id="SM00645">
    <property type="entry name" value="Pept_C1"/>
    <property type="match status" value="1"/>
</dbReference>
<keyword evidence="4" id="KW-1185">Reference proteome</keyword>
<evidence type="ECO:0000313" key="3">
    <source>
        <dbReference type="EMBL" id="SEP17250.1"/>
    </source>
</evidence>
<dbReference type="Pfam" id="PF00112">
    <property type="entry name" value="Peptidase_C1"/>
    <property type="match status" value="1"/>
</dbReference>
<dbReference type="STRING" id="569882.SAMN04490248_1323"/>
<dbReference type="InterPro" id="IPR025493">
    <property type="entry name" value="DUF4384"/>
</dbReference>
<dbReference type="InterPro" id="IPR000668">
    <property type="entry name" value="Peptidase_C1A_C"/>
</dbReference>
<dbReference type="CDD" id="cd02619">
    <property type="entry name" value="Peptidase_C1"/>
    <property type="match status" value="1"/>
</dbReference>
<dbReference type="Gene3D" id="3.90.70.10">
    <property type="entry name" value="Cysteine proteinases"/>
    <property type="match status" value="1"/>
</dbReference>
<dbReference type="GO" id="GO:0008234">
    <property type="term" value="F:cysteine-type peptidase activity"/>
    <property type="evidence" value="ECO:0007669"/>
    <property type="project" value="InterPro"/>
</dbReference>
<accession>A0A1H8VPM2</accession>
<dbReference type="SUPFAM" id="SSF54001">
    <property type="entry name" value="Cysteine proteinases"/>
    <property type="match status" value="1"/>
</dbReference>
<dbReference type="EMBL" id="FODS01000032">
    <property type="protein sequence ID" value="SEP17250.1"/>
    <property type="molecule type" value="Genomic_DNA"/>
</dbReference>